<keyword evidence="11" id="KW-0407">Ion channel</keyword>
<evidence type="ECO:0000256" key="8">
    <source>
        <dbReference type="ARBA" id="ARBA00023170"/>
    </source>
</evidence>
<dbReference type="GO" id="GO:0015276">
    <property type="term" value="F:ligand-gated monoatomic ion channel activity"/>
    <property type="evidence" value="ECO:0007669"/>
    <property type="project" value="InterPro"/>
</dbReference>
<keyword evidence="10" id="KW-1071">Ligand-gated ion channel</keyword>
<feature type="transmembrane region" description="Helical" evidence="13">
    <location>
        <begin position="568"/>
        <end position="588"/>
    </location>
</feature>
<keyword evidence="7 13" id="KW-0472">Membrane</keyword>
<dbReference type="AlphaFoldDB" id="A0A7R9CIX2"/>
<evidence type="ECO:0000313" key="15">
    <source>
        <dbReference type="EMBL" id="CAD7397431.1"/>
    </source>
</evidence>
<dbReference type="Pfam" id="PF10613">
    <property type="entry name" value="Lig_chan-Glu_bd"/>
    <property type="match status" value="1"/>
</dbReference>
<evidence type="ECO:0000256" key="12">
    <source>
        <dbReference type="SAM" id="MobiDB-lite"/>
    </source>
</evidence>
<evidence type="ECO:0000256" key="6">
    <source>
        <dbReference type="ARBA" id="ARBA00023065"/>
    </source>
</evidence>
<feature type="region of interest" description="Disordered" evidence="12">
    <location>
        <begin position="357"/>
        <end position="405"/>
    </location>
</feature>
<evidence type="ECO:0000256" key="2">
    <source>
        <dbReference type="ARBA" id="ARBA00022448"/>
    </source>
</evidence>
<dbReference type="Gene3D" id="3.40.190.10">
    <property type="entry name" value="Periplasmic binding protein-like II"/>
    <property type="match status" value="1"/>
</dbReference>
<evidence type="ECO:0000256" key="1">
    <source>
        <dbReference type="ARBA" id="ARBA00004651"/>
    </source>
</evidence>
<keyword evidence="2" id="KW-0813">Transport</keyword>
<keyword evidence="3" id="KW-1003">Cell membrane</keyword>
<accession>A0A7R9CIX2</accession>
<feature type="compositionally biased region" description="Acidic residues" evidence="12">
    <location>
        <begin position="364"/>
        <end position="392"/>
    </location>
</feature>
<evidence type="ECO:0000256" key="9">
    <source>
        <dbReference type="ARBA" id="ARBA00023180"/>
    </source>
</evidence>
<dbReference type="SUPFAM" id="SSF53850">
    <property type="entry name" value="Periplasmic binding protein-like II"/>
    <property type="match status" value="1"/>
</dbReference>
<dbReference type="EMBL" id="OC317518">
    <property type="protein sequence ID" value="CAD7397431.1"/>
    <property type="molecule type" value="Genomic_DNA"/>
</dbReference>
<evidence type="ECO:0000256" key="13">
    <source>
        <dbReference type="SAM" id="Phobius"/>
    </source>
</evidence>
<dbReference type="PANTHER" id="PTHR42643:SF40">
    <property type="entry name" value="IONOTROPIC RECEPTOR 41A-RELATED"/>
    <property type="match status" value="1"/>
</dbReference>
<keyword evidence="4 13" id="KW-0812">Transmembrane</keyword>
<feature type="compositionally biased region" description="Gly residues" evidence="12">
    <location>
        <begin position="393"/>
        <end position="402"/>
    </location>
</feature>
<dbReference type="InterPro" id="IPR019594">
    <property type="entry name" value="Glu/Gly-bd"/>
</dbReference>
<evidence type="ECO:0000256" key="7">
    <source>
        <dbReference type="ARBA" id="ARBA00023136"/>
    </source>
</evidence>
<keyword evidence="8" id="KW-0675">Receptor</keyword>
<evidence type="ECO:0000259" key="14">
    <source>
        <dbReference type="SMART" id="SM00918"/>
    </source>
</evidence>
<dbReference type="PANTHER" id="PTHR42643">
    <property type="entry name" value="IONOTROPIC RECEPTOR 20A-RELATED"/>
    <property type="match status" value="1"/>
</dbReference>
<evidence type="ECO:0000256" key="10">
    <source>
        <dbReference type="ARBA" id="ARBA00023286"/>
    </source>
</evidence>
<evidence type="ECO:0000256" key="3">
    <source>
        <dbReference type="ARBA" id="ARBA00022475"/>
    </source>
</evidence>
<dbReference type="Gene3D" id="1.10.287.70">
    <property type="match status" value="1"/>
</dbReference>
<keyword evidence="6" id="KW-0406">Ion transport</keyword>
<evidence type="ECO:0000256" key="4">
    <source>
        <dbReference type="ARBA" id="ARBA00022692"/>
    </source>
</evidence>
<gene>
    <name evidence="15" type="ORF">TCEB3V08_LOCUS4087</name>
</gene>
<organism evidence="15">
    <name type="scientific">Timema cristinae</name>
    <name type="common">Walking stick</name>
    <dbReference type="NCBI Taxonomy" id="61476"/>
    <lineage>
        <taxon>Eukaryota</taxon>
        <taxon>Metazoa</taxon>
        <taxon>Ecdysozoa</taxon>
        <taxon>Arthropoda</taxon>
        <taxon>Hexapoda</taxon>
        <taxon>Insecta</taxon>
        <taxon>Pterygota</taxon>
        <taxon>Neoptera</taxon>
        <taxon>Polyneoptera</taxon>
        <taxon>Phasmatodea</taxon>
        <taxon>Timematodea</taxon>
        <taxon>Timematoidea</taxon>
        <taxon>Timematidae</taxon>
        <taxon>Timema</taxon>
    </lineage>
</organism>
<keyword evidence="5 13" id="KW-1133">Transmembrane helix</keyword>
<reference evidence="15" key="1">
    <citation type="submission" date="2020-11" db="EMBL/GenBank/DDBJ databases">
        <authorList>
            <person name="Tran Van P."/>
        </authorList>
    </citation>
    <scope>NUCLEOTIDE SEQUENCE</scope>
</reference>
<evidence type="ECO:0000256" key="5">
    <source>
        <dbReference type="ARBA" id="ARBA00022989"/>
    </source>
</evidence>
<dbReference type="SMART" id="SM00918">
    <property type="entry name" value="Lig_chan-Glu_bd"/>
    <property type="match status" value="1"/>
</dbReference>
<feature type="transmembrane region" description="Helical" evidence="13">
    <location>
        <begin position="194"/>
        <end position="213"/>
    </location>
</feature>
<name>A0A7R9CIX2_TIMCR</name>
<dbReference type="InterPro" id="IPR052192">
    <property type="entry name" value="Insect_Ionotropic_Sensory_Rcpt"/>
</dbReference>
<proteinExistence type="predicted"/>
<comment type="subcellular location">
    <subcellularLocation>
        <location evidence="1">Cell membrane</location>
        <topology evidence="1">Multi-pass membrane protein</topology>
    </subcellularLocation>
</comment>
<keyword evidence="9" id="KW-0325">Glycoprotein</keyword>
<evidence type="ECO:0000256" key="11">
    <source>
        <dbReference type="ARBA" id="ARBA00023303"/>
    </source>
</evidence>
<sequence length="601" mass="67826">MLYTSKNVPASKFPTRKAKLSTPQLTTHRFVGPAPSQELLLDIWLTEGNRFLYSNNLFPDKTSNVMGKELTVTSFTYLPYAIIDSSTRPIAYEGTEFRLINELSRKINFTWRAVVDEDNMWGEIWENGSGNGIMGSISEDKVDMGVTALYLWYHENRFIDFTFPYYESAVTCLVPKPKQLPAWKLLILPFSPSMWVAVAASLGFTIVSLYIVGKASYSYLGHKRTLCDMRYAFASCPFSPAVTTRHSAPSSSLIPDFTSAVRSRHPSPLPRSTNSYLSLEERRRNPYSSLWKSLFLTVGYVLQQSPADVKDPQAPQNTPLRHLVTWLLFVFLLVASIYSGRLESFLTVPTVTPSRVIEEGNYHDDDDDNDDDDDDENYHDDDDDNDDDDDDGGGGGGGGGAGVTPYTTSDLARSGFLWASSHEAWISTIRYATDPDLKTILRNFRVYTFDELHRKSTTGELAFGVERLTGGHISMMSYMGEDSISTLRLMKGDLYSDHVSLAMRKGSPYMGKINQLIHRLLVSGIFTHWMEEVVKKYMSNRVQMVVLNSAVVVNDGPTKLRIEHIESAFFLLLFGLLFSLIALVLEILRHKYRGTTIRVFF</sequence>
<protein>
    <recommendedName>
        <fullName evidence="14">Ionotropic glutamate receptor L-glutamate and glycine-binding domain-containing protein</fullName>
    </recommendedName>
</protein>
<feature type="domain" description="Ionotropic glutamate receptor L-glutamate and glycine-binding" evidence="14">
    <location>
        <begin position="79"/>
        <end position="139"/>
    </location>
</feature>
<dbReference type="GO" id="GO:0005886">
    <property type="term" value="C:plasma membrane"/>
    <property type="evidence" value="ECO:0007669"/>
    <property type="project" value="UniProtKB-SubCell"/>
</dbReference>
<feature type="transmembrane region" description="Helical" evidence="13">
    <location>
        <begin position="323"/>
        <end position="340"/>
    </location>
</feature>